<keyword evidence="3" id="KW-1185">Reference proteome</keyword>
<evidence type="ECO:0000313" key="2">
    <source>
        <dbReference type="EMBL" id="KAJ6218991.1"/>
    </source>
</evidence>
<accession>A0A9Q0RLR9</accession>
<gene>
    <name evidence="2" type="ORF">RDWZM_004803</name>
</gene>
<dbReference type="AlphaFoldDB" id="A0A9Q0RLR9"/>
<keyword evidence="1" id="KW-1133">Transmembrane helix</keyword>
<dbReference type="EMBL" id="JAPWDV010000002">
    <property type="protein sequence ID" value="KAJ6218991.1"/>
    <property type="molecule type" value="Genomic_DNA"/>
</dbReference>
<sequence length="585" mass="69390">MEIVLTYKNETFITVDEYSELFRTSPMFKDYEQFQCLIYFTLTQLRLIPNDIQIFHQPIKKIKYDDIVNLLLRLGFERPESPINETEKTVNVDIFLKTFVPFKAKSPIVRQIFHSFIISTHSTYMLELFLKRIEKKIYDLQTFEAFYLSIFKPLTRLITFNYERKMIHQSFNNLLQMIKTKGKHSLKYFFRSFIGGVSSISNYQTLRPKEQYELLSNYFETFEYHSTPNRTNDFKLFCKGNNKNSTYSRLNILRSAIEDCLPKPPKKISQCEERIRELILHKNHTYRPPRLNYWLIGYIRPLIDTIDFTDPGTDESIPRINISYNQYLESGKKTRKELRKLATLHRIKFDDMNTIPPTMTFFGAFRAIATDLMIPMSKVKESKNQRQEIEMYHYHNRLYRKCLLIFVGQLLIDQEYSLTQNGFIPSISKYAPELIIMVIGLAFGYTMADVVNLNQLEFDDFQKGFFKKDLKLLNYSTDNIQNTFQQQSTTVKVIMDHNKTDKSKWFTSLSYDTLILIIFLIIILFILLFIGCMVFRRFRRRLSTMSIIEFDTGTVTNNYTRSRRLISVSPIISSYQTENSVINTN</sequence>
<proteinExistence type="predicted"/>
<organism evidence="2 3">
    <name type="scientific">Blomia tropicalis</name>
    <name type="common">Mite</name>
    <dbReference type="NCBI Taxonomy" id="40697"/>
    <lineage>
        <taxon>Eukaryota</taxon>
        <taxon>Metazoa</taxon>
        <taxon>Ecdysozoa</taxon>
        <taxon>Arthropoda</taxon>
        <taxon>Chelicerata</taxon>
        <taxon>Arachnida</taxon>
        <taxon>Acari</taxon>
        <taxon>Acariformes</taxon>
        <taxon>Sarcoptiformes</taxon>
        <taxon>Astigmata</taxon>
        <taxon>Glycyphagoidea</taxon>
        <taxon>Echimyopodidae</taxon>
        <taxon>Blomia</taxon>
    </lineage>
</organism>
<name>A0A9Q0RLR9_BLOTA</name>
<dbReference type="Proteomes" id="UP001142055">
    <property type="component" value="Chromosome 2"/>
</dbReference>
<comment type="caution">
    <text evidence="2">The sequence shown here is derived from an EMBL/GenBank/DDBJ whole genome shotgun (WGS) entry which is preliminary data.</text>
</comment>
<feature type="transmembrane region" description="Helical" evidence="1">
    <location>
        <begin position="514"/>
        <end position="535"/>
    </location>
</feature>
<evidence type="ECO:0000256" key="1">
    <source>
        <dbReference type="SAM" id="Phobius"/>
    </source>
</evidence>
<protein>
    <submittedName>
        <fullName evidence="2">Uncharacterized protein</fullName>
    </submittedName>
</protein>
<evidence type="ECO:0000313" key="3">
    <source>
        <dbReference type="Proteomes" id="UP001142055"/>
    </source>
</evidence>
<keyword evidence="1" id="KW-0812">Transmembrane</keyword>
<reference evidence="2" key="1">
    <citation type="submission" date="2022-12" db="EMBL/GenBank/DDBJ databases">
        <title>Genome assemblies of Blomia tropicalis.</title>
        <authorList>
            <person name="Cui Y."/>
        </authorList>
    </citation>
    <scope>NUCLEOTIDE SEQUENCE</scope>
    <source>
        <tissue evidence="2">Adult mites</tissue>
    </source>
</reference>
<keyword evidence="1" id="KW-0472">Membrane</keyword>